<protein>
    <submittedName>
        <fullName evidence="1">Uncharacterized protein</fullName>
    </submittedName>
</protein>
<dbReference type="Proteomes" id="UP001223720">
    <property type="component" value="Chromosome"/>
</dbReference>
<gene>
    <name evidence="1" type="ORF">KEC54_19900</name>
</gene>
<sequence length="77" mass="8122">MLRDDLPAVADARRAEAAVIAEAYRSAHPGDDRAALVAAIADALADLAAVEERTEAVRRQVSRGYARAAAPVAIERP</sequence>
<evidence type="ECO:0000313" key="1">
    <source>
        <dbReference type="EMBL" id="WHQ72784.1"/>
    </source>
</evidence>
<reference evidence="1" key="1">
    <citation type="journal article" date="2022" name="Biotechnol. Bioprocess Eng.">
        <title>Pan-genome Analysis Reveals Comparative Genomic Features of Central Metabolic Pathways in Methylorubrum extorquens.</title>
        <authorList>
            <person name="Lee G.M."/>
            <person name="Scott-Nevros Z.K."/>
            <person name="Lee S.-M."/>
            <person name="Kim D."/>
        </authorList>
    </citation>
    <scope>NUCLEOTIDE SEQUENCE</scope>
    <source>
        <strain evidence="1">ATCC 55366</strain>
    </source>
</reference>
<organism evidence="1 2">
    <name type="scientific">Methylorubrum extorquens</name>
    <name type="common">Methylobacterium dichloromethanicum</name>
    <name type="synonym">Methylobacterium extorquens</name>
    <dbReference type="NCBI Taxonomy" id="408"/>
    <lineage>
        <taxon>Bacteria</taxon>
        <taxon>Pseudomonadati</taxon>
        <taxon>Pseudomonadota</taxon>
        <taxon>Alphaproteobacteria</taxon>
        <taxon>Hyphomicrobiales</taxon>
        <taxon>Methylobacteriaceae</taxon>
        <taxon>Methylorubrum</taxon>
    </lineage>
</organism>
<accession>A0AAX3WPL1</accession>
<name>A0AAX3WPL1_METEX</name>
<dbReference type="AlphaFoldDB" id="A0AAX3WPL1"/>
<dbReference type="EMBL" id="CP073633">
    <property type="protein sequence ID" value="WHQ72784.1"/>
    <property type="molecule type" value="Genomic_DNA"/>
</dbReference>
<evidence type="ECO:0000313" key="2">
    <source>
        <dbReference type="Proteomes" id="UP001223720"/>
    </source>
</evidence>
<proteinExistence type="predicted"/>